<feature type="domain" description="ABC transporter" evidence="5">
    <location>
        <begin position="7"/>
        <end position="228"/>
    </location>
</feature>
<dbReference type="PROSITE" id="PS50893">
    <property type="entry name" value="ABC_TRANSPORTER_2"/>
    <property type="match status" value="1"/>
</dbReference>
<comment type="caution">
    <text evidence="6">The sequence shown here is derived from an EMBL/GenBank/DDBJ whole genome shotgun (WGS) entry which is preliminary data.</text>
</comment>
<dbReference type="PANTHER" id="PTHR42734">
    <property type="entry name" value="METAL TRANSPORT SYSTEM ATP-BINDING PROTEIN TM_0124-RELATED"/>
    <property type="match status" value="1"/>
</dbReference>
<dbReference type="EMBL" id="JBHTOP010000026">
    <property type="protein sequence ID" value="MFD1672449.1"/>
    <property type="molecule type" value="Genomic_DNA"/>
</dbReference>
<keyword evidence="2" id="KW-0813">Transport</keyword>
<dbReference type="InterPro" id="IPR027417">
    <property type="entry name" value="P-loop_NTPase"/>
</dbReference>
<dbReference type="SMART" id="SM00382">
    <property type="entry name" value="AAA"/>
    <property type="match status" value="1"/>
</dbReference>
<name>A0ABW4J7V7_9LACO</name>
<proteinExistence type="inferred from homology"/>
<evidence type="ECO:0000256" key="4">
    <source>
        <dbReference type="ARBA" id="ARBA00022840"/>
    </source>
</evidence>
<keyword evidence="4 6" id="KW-0067">ATP-binding</keyword>
<reference evidence="7" key="1">
    <citation type="journal article" date="2019" name="Int. J. Syst. Evol. Microbiol.">
        <title>The Global Catalogue of Microorganisms (GCM) 10K type strain sequencing project: providing services to taxonomists for standard genome sequencing and annotation.</title>
        <authorList>
            <consortium name="The Broad Institute Genomics Platform"/>
            <consortium name="The Broad Institute Genome Sequencing Center for Infectious Disease"/>
            <person name="Wu L."/>
            <person name="Ma J."/>
        </authorList>
    </citation>
    <scope>NUCLEOTIDE SEQUENCE [LARGE SCALE GENOMIC DNA]</scope>
    <source>
        <strain evidence="7">CCM 8896</strain>
    </source>
</reference>
<dbReference type="Pfam" id="PF00005">
    <property type="entry name" value="ABC_tran"/>
    <property type="match status" value="1"/>
</dbReference>
<accession>A0ABW4J7V7</accession>
<dbReference type="PANTHER" id="PTHR42734:SF17">
    <property type="entry name" value="METAL TRANSPORT SYSTEM ATP-BINDING PROTEIN TM_0124-RELATED"/>
    <property type="match status" value="1"/>
</dbReference>
<comment type="similarity">
    <text evidence="1">Belongs to the ABC transporter superfamily.</text>
</comment>
<dbReference type="Gene3D" id="3.40.50.300">
    <property type="entry name" value="P-loop containing nucleotide triphosphate hydrolases"/>
    <property type="match status" value="1"/>
</dbReference>
<evidence type="ECO:0000256" key="2">
    <source>
        <dbReference type="ARBA" id="ARBA00022448"/>
    </source>
</evidence>
<dbReference type="Proteomes" id="UP001597267">
    <property type="component" value="Unassembled WGS sequence"/>
</dbReference>
<evidence type="ECO:0000313" key="7">
    <source>
        <dbReference type="Proteomes" id="UP001597267"/>
    </source>
</evidence>
<dbReference type="InterPro" id="IPR050153">
    <property type="entry name" value="Metal_Ion_Import_ABC"/>
</dbReference>
<keyword evidence="3" id="KW-0547">Nucleotide-binding</keyword>
<evidence type="ECO:0000313" key="6">
    <source>
        <dbReference type="EMBL" id="MFD1672449.1"/>
    </source>
</evidence>
<protein>
    <submittedName>
        <fullName evidence="6">Metal ABC transporter ATP-binding protein</fullName>
    </submittedName>
</protein>
<sequence>MTTEPILDIQKLVVRFPDKTVLKDIDWTIQKGDMVSLIGVNGAGKTTLIRAILRQLRPTSGQIVTHPKQIEYGYVPQFRNVDPDYPLSIKSFVGLTRLKHRLPFYLPKEHQALVRVLKRTNLVQIQNSRLGKASGGEKQRAYLAQALINEPDLLILDESTASLDVQAKNELMQLVRHLNETEALTVIFITHDFELAKQYTKKFAFLHDGALDTGAIEDLTDDFLMKHV</sequence>
<evidence type="ECO:0000256" key="3">
    <source>
        <dbReference type="ARBA" id="ARBA00022741"/>
    </source>
</evidence>
<dbReference type="GO" id="GO:0005524">
    <property type="term" value="F:ATP binding"/>
    <property type="evidence" value="ECO:0007669"/>
    <property type="project" value="UniProtKB-KW"/>
</dbReference>
<organism evidence="6 7">
    <name type="scientific">Agrilactobacillus yilanensis</name>
    <dbReference type="NCBI Taxonomy" id="2485997"/>
    <lineage>
        <taxon>Bacteria</taxon>
        <taxon>Bacillati</taxon>
        <taxon>Bacillota</taxon>
        <taxon>Bacilli</taxon>
        <taxon>Lactobacillales</taxon>
        <taxon>Lactobacillaceae</taxon>
        <taxon>Agrilactobacillus</taxon>
    </lineage>
</organism>
<dbReference type="InterPro" id="IPR003439">
    <property type="entry name" value="ABC_transporter-like_ATP-bd"/>
</dbReference>
<gene>
    <name evidence="6" type="ORF">ACFQ5M_10090</name>
</gene>
<dbReference type="SUPFAM" id="SSF52540">
    <property type="entry name" value="P-loop containing nucleoside triphosphate hydrolases"/>
    <property type="match status" value="1"/>
</dbReference>
<dbReference type="InterPro" id="IPR003593">
    <property type="entry name" value="AAA+_ATPase"/>
</dbReference>
<evidence type="ECO:0000256" key="1">
    <source>
        <dbReference type="ARBA" id="ARBA00005417"/>
    </source>
</evidence>
<evidence type="ECO:0000259" key="5">
    <source>
        <dbReference type="PROSITE" id="PS50893"/>
    </source>
</evidence>
<keyword evidence="7" id="KW-1185">Reference proteome</keyword>
<dbReference type="RefSeq" id="WP_125712137.1">
    <property type="nucleotide sequence ID" value="NZ_JBHTOP010000026.1"/>
</dbReference>